<dbReference type="Proteomes" id="UP001629432">
    <property type="component" value="Unassembled WGS sequence"/>
</dbReference>
<dbReference type="InterPro" id="IPR013385">
    <property type="entry name" value="T3SS_SpaO/YscQ/SpaO"/>
</dbReference>
<dbReference type="RefSeq" id="WP_408224195.1">
    <property type="nucleotide sequence ID" value="NZ_JAQQCF010000004.1"/>
</dbReference>
<evidence type="ECO:0000313" key="3">
    <source>
        <dbReference type="Proteomes" id="UP001629432"/>
    </source>
</evidence>
<comment type="caution">
    <text evidence="2">The sequence shown here is derived from an EMBL/GenBank/DDBJ whole genome shotgun (WGS) entry which is preliminary data.</text>
</comment>
<protein>
    <submittedName>
        <fullName evidence="2">Type III secretion system cytoplasmic ring protein SctQ</fullName>
    </submittedName>
</protein>
<dbReference type="InterPro" id="IPR036429">
    <property type="entry name" value="SpoA-like_sf"/>
</dbReference>
<name>A0ABW9DQT1_9BURK</name>
<feature type="domain" description="Flagellar motor switch protein FliN-like C-terminal" evidence="1">
    <location>
        <begin position="291"/>
        <end position="360"/>
    </location>
</feature>
<evidence type="ECO:0000313" key="2">
    <source>
        <dbReference type="EMBL" id="MFM0636381.1"/>
    </source>
</evidence>
<proteinExistence type="predicted"/>
<dbReference type="SUPFAM" id="SSF101801">
    <property type="entry name" value="Surface presentation of antigens (SPOA)"/>
    <property type="match status" value="1"/>
</dbReference>
<evidence type="ECO:0000259" key="1">
    <source>
        <dbReference type="Pfam" id="PF01052"/>
    </source>
</evidence>
<dbReference type="NCBIfam" id="TIGR02551">
    <property type="entry name" value="SpaO_YscQ"/>
    <property type="match status" value="1"/>
</dbReference>
<dbReference type="Pfam" id="PF01052">
    <property type="entry name" value="FliMN_C"/>
    <property type="match status" value="1"/>
</dbReference>
<dbReference type="InterPro" id="IPR001543">
    <property type="entry name" value="FliN-like_C"/>
</dbReference>
<reference evidence="2 3" key="1">
    <citation type="journal article" date="2024" name="Chem. Sci.">
        <title>Discovery of megapolipeptins by genome mining of a Burkholderiales bacteria collection.</title>
        <authorList>
            <person name="Paulo B.S."/>
            <person name="Recchia M.J.J."/>
            <person name="Lee S."/>
            <person name="Fergusson C.H."/>
            <person name="Romanowski S.B."/>
            <person name="Hernandez A."/>
            <person name="Krull N."/>
            <person name="Liu D.Y."/>
            <person name="Cavanagh H."/>
            <person name="Bos A."/>
            <person name="Gray C.A."/>
            <person name="Murphy B.T."/>
            <person name="Linington R.G."/>
            <person name="Eustaquio A.S."/>
        </authorList>
    </citation>
    <scope>NUCLEOTIDE SEQUENCE [LARGE SCALE GENOMIC DNA]</scope>
    <source>
        <strain evidence="2 3">RL17-338-BIC-A</strain>
    </source>
</reference>
<dbReference type="Gene3D" id="2.30.330.10">
    <property type="entry name" value="SpoA-like"/>
    <property type="match status" value="1"/>
</dbReference>
<gene>
    <name evidence="2" type="primary">sctQ</name>
    <name evidence="2" type="ORF">PQQ63_06715</name>
</gene>
<accession>A0ABW9DQT1</accession>
<keyword evidence="3" id="KW-1185">Reference proteome</keyword>
<dbReference type="EMBL" id="JAQQCF010000004">
    <property type="protein sequence ID" value="MFM0636381.1"/>
    <property type="molecule type" value="Genomic_DNA"/>
</dbReference>
<sequence>MDRIVPIASIKVKRLAEHADALPSIDHETARLTRLLCDARLVARLAQLGITDWRVSHDTRTAPLRTGWIDLQHGSAHTSFAVDLAVYPALASAVAESITVDNVEAGASLRCAVIALLLEPLLAALDRLGASNVDVSGSRRYESMKPTLSLSFTHGGRLIECRLGAVDSGWKALLERHVNQHRVPFTNRVSEINVPGYICVGEKTLSIQALNGLRPGDVILRAAPQDWRTLLDGSGSTINTQIVWGPPGAHQLLASVTLAGKRLVITTDPSMTHNNERTDGAHMDVDTAGSLDDLDLPVKFEIETVTLPLVQLSALRAGYVLELPGTLRDARIRLVSYGQLIGFGELVTVGEQLGVRVIQMFSGHDSV</sequence>
<organism evidence="2 3">
    <name type="scientific">Paraburkholderia metrosideri</name>
    <dbReference type="NCBI Taxonomy" id="580937"/>
    <lineage>
        <taxon>Bacteria</taxon>
        <taxon>Pseudomonadati</taxon>
        <taxon>Pseudomonadota</taxon>
        <taxon>Betaproteobacteria</taxon>
        <taxon>Burkholderiales</taxon>
        <taxon>Burkholderiaceae</taxon>
        <taxon>Paraburkholderia</taxon>
    </lineage>
</organism>